<dbReference type="CDD" id="cd17352">
    <property type="entry name" value="MFS_MCT_SLC16"/>
    <property type="match status" value="1"/>
</dbReference>
<keyword evidence="3" id="KW-0812">Transmembrane</keyword>
<feature type="transmembrane region" description="Helical" evidence="3">
    <location>
        <begin position="131"/>
        <end position="154"/>
    </location>
</feature>
<dbReference type="InterPro" id="IPR011701">
    <property type="entry name" value="MFS"/>
</dbReference>
<feature type="transmembrane region" description="Helical" evidence="3">
    <location>
        <begin position="166"/>
        <end position="185"/>
    </location>
</feature>
<dbReference type="Gene3D" id="1.20.1250.20">
    <property type="entry name" value="MFS general substrate transporter like domains"/>
    <property type="match status" value="2"/>
</dbReference>
<feature type="transmembrane region" description="Helical" evidence="3">
    <location>
        <begin position="431"/>
        <end position="449"/>
    </location>
</feature>
<dbReference type="PANTHER" id="PTHR11360">
    <property type="entry name" value="MONOCARBOXYLATE TRANSPORTER"/>
    <property type="match status" value="1"/>
</dbReference>
<evidence type="ECO:0000259" key="4">
    <source>
        <dbReference type="PROSITE" id="PS50850"/>
    </source>
</evidence>
<dbReference type="PANTHER" id="PTHR11360:SF238">
    <property type="entry name" value="SD10469P"/>
    <property type="match status" value="1"/>
</dbReference>
<evidence type="ECO:0000256" key="2">
    <source>
        <dbReference type="SAM" id="MobiDB-lite"/>
    </source>
</evidence>
<feature type="transmembrane region" description="Helical" evidence="3">
    <location>
        <begin position="456"/>
        <end position="477"/>
    </location>
</feature>
<dbReference type="InterPro" id="IPR036259">
    <property type="entry name" value="MFS_trans_sf"/>
</dbReference>
<feature type="transmembrane region" description="Helical" evidence="3">
    <location>
        <begin position="483"/>
        <end position="504"/>
    </location>
</feature>
<feature type="transmembrane region" description="Helical" evidence="3">
    <location>
        <begin position="549"/>
        <end position="567"/>
    </location>
</feature>
<dbReference type="FunFam" id="1.20.1250.20:FF:000669">
    <property type="entry name" value="MonoCarboxylate Transporter family"/>
    <property type="match status" value="1"/>
</dbReference>
<dbReference type="Pfam" id="PF07690">
    <property type="entry name" value="MFS_1"/>
    <property type="match status" value="1"/>
</dbReference>
<dbReference type="GO" id="GO:0008028">
    <property type="term" value="F:monocarboxylic acid transmembrane transporter activity"/>
    <property type="evidence" value="ECO:0007669"/>
    <property type="project" value="TreeGrafter"/>
</dbReference>
<comment type="caution">
    <text evidence="5">The sequence shown here is derived from an EMBL/GenBank/DDBJ whole genome shotgun (WGS) entry which is preliminary data.</text>
</comment>
<evidence type="ECO:0000256" key="1">
    <source>
        <dbReference type="ARBA" id="ARBA00004141"/>
    </source>
</evidence>
<dbReference type="GO" id="GO:0016020">
    <property type="term" value="C:membrane"/>
    <property type="evidence" value="ECO:0007669"/>
    <property type="project" value="UniProtKB-SubCell"/>
</dbReference>
<evidence type="ECO:0000313" key="5">
    <source>
        <dbReference type="EMBL" id="CAI5455108.1"/>
    </source>
</evidence>
<feature type="transmembrane region" description="Helical" evidence="3">
    <location>
        <begin position="38"/>
        <end position="61"/>
    </location>
</feature>
<dbReference type="OrthoDB" id="2213137at2759"/>
<name>A0A9P1J3J0_9PELO</name>
<feature type="transmembrane region" description="Helical" evidence="3">
    <location>
        <begin position="81"/>
        <end position="101"/>
    </location>
</feature>
<dbReference type="Proteomes" id="UP001152747">
    <property type="component" value="Unassembled WGS sequence"/>
</dbReference>
<organism evidence="5 6">
    <name type="scientific">Caenorhabditis angaria</name>
    <dbReference type="NCBI Taxonomy" id="860376"/>
    <lineage>
        <taxon>Eukaryota</taxon>
        <taxon>Metazoa</taxon>
        <taxon>Ecdysozoa</taxon>
        <taxon>Nematoda</taxon>
        <taxon>Chromadorea</taxon>
        <taxon>Rhabditida</taxon>
        <taxon>Rhabditina</taxon>
        <taxon>Rhabditomorpha</taxon>
        <taxon>Rhabditoidea</taxon>
        <taxon>Rhabditidae</taxon>
        <taxon>Peloderinae</taxon>
        <taxon>Caenorhabditis</taxon>
    </lineage>
</organism>
<dbReference type="EMBL" id="CANHGI010000006">
    <property type="protein sequence ID" value="CAI5455108.1"/>
    <property type="molecule type" value="Genomic_DNA"/>
</dbReference>
<dbReference type="FunFam" id="1.20.1250.20:FF:000666">
    <property type="entry name" value="MonoCarboxylate Transporter family"/>
    <property type="match status" value="1"/>
</dbReference>
<feature type="transmembrane region" description="Helical" evidence="3">
    <location>
        <begin position="516"/>
        <end position="537"/>
    </location>
</feature>
<comment type="subcellular location">
    <subcellularLocation>
        <location evidence="1">Membrane</location>
        <topology evidence="1">Multi-pass membrane protein</topology>
    </subcellularLocation>
</comment>
<evidence type="ECO:0000313" key="6">
    <source>
        <dbReference type="Proteomes" id="UP001152747"/>
    </source>
</evidence>
<feature type="transmembrane region" description="Helical" evidence="3">
    <location>
        <begin position="200"/>
        <end position="218"/>
    </location>
</feature>
<dbReference type="InterPro" id="IPR020846">
    <property type="entry name" value="MFS_dom"/>
</dbReference>
<feature type="region of interest" description="Disordered" evidence="2">
    <location>
        <begin position="1"/>
        <end position="20"/>
    </location>
</feature>
<gene>
    <name evidence="5" type="ORF">CAMP_LOCUS17745</name>
</gene>
<reference evidence="5" key="1">
    <citation type="submission" date="2022-11" db="EMBL/GenBank/DDBJ databases">
        <authorList>
            <person name="Kikuchi T."/>
        </authorList>
    </citation>
    <scope>NUCLEOTIDE SEQUENCE</scope>
    <source>
        <strain evidence="5">PS1010</strain>
    </source>
</reference>
<dbReference type="SUPFAM" id="SSF103473">
    <property type="entry name" value="MFS general substrate transporter"/>
    <property type="match status" value="1"/>
</dbReference>
<proteinExistence type="predicted"/>
<feature type="transmembrane region" description="Helical" evidence="3">
    <location>
        <begin position="391"/>
        <end position="411"/>
    </location>
</feature>
<dbReference type="AlphaFoldDB" id="A0A9P1J3J0"/>
<keyword evidence="3" id="KW-0472">Membrane</keyword>
<evidence type="ECO:0000256" key="3">
    <source>
        <dbReference type="SAM" id="Phobius"/>
    </source>
</evidence>
<dbReference type="InterPro" id="IPR050327">
    <property type="entry name" value="Proton-linked_MCT"/>
</dbReference>
<keyword evidence="6" id="KW-1185">Reference proteome</keyword>
<accession>A0A9P1J3J0</accession>
<dbReference type="PROSITE" id="PS50850">
    <property type="entry name" value="MFS"/>
    <property type="match status" value="1"/>
</dbReference>
<keyword evidence="3" id="KW-1133">Transmembrane helix</keyword>
<feature type="domain" description="Major facilitator superfamily (MFS) profile" evidence="4">
    <location>
        <begin position="39"/>
        <end position="572"/>
    </location>
</feature>
<protein>
    <recommendedName>
        <fullName evidence="4">Major facilitator superfamily (MFS) profile domain-containing protein</fullName>
    </recommendedName>
</protein>
<feature type="transmembrane region" description="Helical" evidence="3">
    <location>
        <begin position="108"/>
        <end position="125"/>
    </location>
</feature>
<sequence>MAKSNGKTDAKQQVKQDPETVEKELEEVGIVRAPDGGYGWIIVISSFLLNMIVDGVIFTVGKILIPAWTKSFNVSSTSASLTMSILSGFYFFVGPFASALCNVFGCRAVAIAGSIIAAFGFLISVHAPNIYVMYISFGLIGGAGFGMMYLPAIVIISQYFATKRSLATGIAVCGSGIGTTVFALLNDVVFYHVNEEWSKFLLYTSAVTISGLFAALLLRPLRASQSQIEKVAQIVEEYEVQKEKSPDSPVLSLSAHKYNTPFLSSLELHTAGKQNNNINGSVKSIIDAVAKDVEELNRPLSRMDIFYSGSTTNLHVRSRANTMNREEVVENLKHARDLAKDNVQQVYLSTMNLQEAADGHIAITEKKSVKDDILQALRALLDRTLLASPSFLTLAFSGTLTLSCFYVPFIYLGNQMDKIEGLTAMEKSLPLSIIGVLNILARIACGYIADRPQVSALLVNNIALFLAGIATLTVPFYTEYWHFIAFTIPFSVGVACFAALRSVICLELVGLEKLSNAFGILLTFMGIGATVGSPIAAALKDYTGNFDTSFYIMGGLMALSGLICFPLPQIRQWEQNRSQKTDAKSDVELQGLTDNA</sequence>